<keyword evidence="3" id="KW-0732">Signal</keyword>
<sequence>MRPFFVFPALCLGAACTAALALPLGATAHPALAHPATREGTAAKHEDRAAKRQGTAAGHRTAGVGDLPGTTQSLPLDGLGPAAPGTAGRDTAEAPATAVRGLPARTVRPFSLVGIVWDDIRSGLGDRAQVRTRTLGTGRWSGWQDVQTESDDAPDPGAAERAGSRVRGSTAPLWVGASDAVQLRITPLDGHPNPAVLPHGLRLELVDPGPEPRSVRGGPPPTPEAAASSAANSKLAPAGATEIPAQDQAASQADIEAAGGKKPEVPVHIGARPRIVTRAGWGADERLRESRFVYTHTVRAAFVHHSASGNNYTCAQAPSVIRGLYRYHVKSSHWRDIGYNFLIDKCGTVYEGRAGGVARPVMGAHTLGFNNDSTGIALLGSFGRTAPSRPAVEALARLAAWKLGLYGLDPRARIPMTSSGGNLYRKGRVVRQHVISGHRDGFKTACPGARLYAELPEVRLDAARLQGR</sequence>
<evidence type="ECO:0000256" key="3">
    <source>
        <dbReference type="SAM" id="SignalP"/>
    </source>
</evidence>
<feature type="domain" description="N-acetylmuramoyl-L-alanine amidase" evidence="4">
    <location>
        <begin position="287"/>
        <end position="442"/>
    </location>
</feature>
<dbReference type="PANTHER" id="PTHR11022">
    <property type="entry name" value="PEPTIDOGLYCAN RECOGNITION PROTEIN"/>
    <property type="match status" value="1"/>
</dbReference>
<dbReference type="EMBL" id="BMRP01000059">
    <property type="protein sequence ID" value="GGU98449.1"/>
    <property type="molecule type" value="Genomic_DNA"/>
</dbReference>
<dbReference type="InterPro" id="IPR006619">
    <property type="entry name" value="PGRP_domain_met/bac"/>
</dbReference>
<comment type="similarity">
    <text evidence="1">Belongs to the N-acetylmuramoyl-L-alanine amidase 2 family.</text>
</comment>
<dbReference type="SMART" id="SM00644">
    <property type="entry name" value="Ami_2"/>
    <property type="match status" value="1"/>
</dbReference>
<feature type="compositionally biased region" description="Low complexity" evidence="2">
    <location>
        <begin position="224"/>
        <end position="238"/>
    </location>
</feature>
<evidence type="ECO:0000313" key="6">
    <source>
        <dbReference type="EMBL" id="GGU98449.1"/>
    </source>
</evidence>
<dbReference type="Pfam" id="PF01510">
    <property type="entry name" value="Amidase_2"/>
    <property type="match status" value="1"/>
</dbReference>
<dbReference type="InterPro" id="IPR036505">
    <property type="entry name" value="Amidase/PGRP_sf"/>
</dbReference>
<feature type="signal peptide" evidence="3">
    <location>
        <begin position="1"/>
        <end position="21"/>
    </location>
</feature>
<protein>
    <recommendedName>
        <fullName evidence="8">N-acetylmuramoyl-L-alanine amidase</fullName>
    </recommendedName>
</protein>
<gene>
    <name evidence="6" type="ORF">GCM10010211_77230</name>
</gene>
<feature type="chain" id="PRO_5046422096" description="N-acetylmuramoyl-L-alanine amidase" evidence="3">
    <location>
        <begin position="22"/>
        <end position="468"/>
    </location>
</feature>
<organism evidence="6 7">
    <name type="scientific">Streptomyces albospinus</name>
    <dbReference type="NCBI Taxonomy" id="285515"/>
    <lineage>
        <taxon>Bacteria</taxon>
        <taxon>Bacillati</taxon>
        <taxon>Actinomycetota</taxon>
        <taxon>Actinomycetes</taxon>
        <taxon>Kitasatosporales</taxon>
        <taxon>Streptomycetaceae</taxon>
        <taxon>Streptomyces</taxon>
    </lineage>
</organism>
<feature type="region of interest" description="Disordered" evidence="2">
    <location>
        <begin position="141"/>
        <end position="165"/>
    </location>
</feature>
<name>A0ABQ2VM92_9ACTN</name>
<dbReference type="Proteomes" id="UP000654471">
    <property type="component" value="Unassembled WGS sequence"/>
</dbReference>
<evidence type="ECO:0008006" key="8">
    <source>
        <dbReference type="Google" id="ProtNLM"/>
    </source>
</evidence>
<proteinExistence type="inferred from homology"/>
<feature type="domain" description="Peptidoglycan recognition protein family" evidence="5">
    <location>
        <begin position="273"/>
        <end position="421"/>
    </location>
</feature>
<accession>A0ABQ2VM92</accession>
<reference evidence="7" key="1">
    <citation type="journal article" date="2019" name="Int. J. Syst. Evol. Microbiol.">
        <title>The Global Catalogue of Microorganisms (GCM) 10K type strain sequencing project: providing services to taxonomists for standard genome sequencing and annotation.</title>
        <authorList>
            <consortium name="The Broad Institute Genomics Platform"/>
            <consortium name="The Broad Institute Genome Sequencing Center for Infectious Disease"/>
            <person name="Wu L."/>
            <person name="Ma J."/>
        </authorList>
    </citation>
    <scope>NUCLEOTIDE SEQUENCE [LARGE SCALE GENOMIC DNA]</scope>
    <source>
        <strain evidence="7">JCM 3399</strain>
    </source>
</reference>
<evidence type="ECO:0000259" key="5">
    <source>
        <dbReference type="SMART" id="SM00701"/>
    </source>
</evidence>
<dbReference type="SUPFAM" id="SSF55846">
    <property type="entry name" value="N-acetylmuramoyl-L-alanine amidase-like"/>
    <property type="match status" value="1"/>
</dbReference>
<evidence type="ECO:0000259" key="4">
    <source>
        <dbReference type="SMART" id="SM00644"/>
    </source>
</evidence>
<comment type="caution">
    <text evidence="6">The sequence shown here is derived from an EMBL/GenBank/DDBJ whole genome shotgun (WGS) entry which is preliminary data.</text>
</comment>
<dbReference type="PROSITE" id="PS51257">
    <property type="entry name" value="PROKAR_LIPOPROTEIN"/>
    <property type="match status" value="1"/>
</dbReference>
<feature type="region of interest" description="Disordered" evidence="2">
    <location>
        <begin position="203"/>
        <end position="264"/>
    </location>
</feature>
<evidence type="ECO:0000256" key="1">
    <source>
        <dbReference type="ARBA" id="ARBA00007553"/>
    </source>
</evidence>
<dbReference type="Gene3D" id="3.40.80.10">
    <property type="entry name" value="Peptidoglycan recognition protein-like"/>
    <property type="match status" value="1"/>
</dbReference>
<dbReference type="InterPro" id="IPR015510">
    <property type="entry name" value="PGRP"/>
</dbReference>
<dbReference type="SMART" id="SM00701">
    <property type="entry name" value="PGRP"/>
    <property type="match status" value="1"/>
</dbReference>
<feature type="compositionally biased region" description="Basic and acidic residues" evidence="2">
    <location>
        <begin position="41"/>
        <end position="50"/>
    </location>
</feature>
<dbReference type="CDD" id="cd06583">
    <property type="entry name" value="PGRP"/>
    <property type="match status" value="1"/>
</dbReference>
<feature type="region of interest" description="Disordered" evidence="2">
    <location>
        <begin position="37"/>
        <end position="97"/>
    </location>
</feature>
<dbReference type="RefSeq" id="WP_189308081.1">
    <property type="nucleotide sequence ID" value="NZ_BMRP01000059.1"/>
</dbReference>
<dbReference type="InterPro" id="IPR002502">
    <property type="entry name" value="Amidase_domain"/>
</dbReference>
<evidence type="ECO:0000256" key="2">
    <source>
        <dbReference type="SAM" id="MobiDB-lite"/>
    </source>
</evidence>
<dbReference type="PANTHER" id="PTHR11022:SF41">
    <property type="entry name" value="PEPTIDOGLYCAN-RECOGNITION PROTEIN LC-RELATED"/>
    <property type="match status" value="1"/>
</dbReference>
<keyword evidence="7" id="KW-1185">Reference proteome</keyword>
<evidence type="ECO:0000313" key="7">
    <source>
        <dbReference type="Proteomes" id="UP000654471"/>
    </source>
</evidence>